<name>A0A1Y2AMN5_9FUNG</name>
<dbReference type="SUPFAM" id="SSF53335">
    <property type="entry name" value="S-adenosyl-L-methionine-dependent methyltransferases"/>
    <property type="match status" value="1"/>
</dbReference>
<evidence type="ECO:0000256" key="6">
    <source>
        <dbReference type="ARBA" id="ARBA00022694"/>
    </source>
</evidence>
<keyword evidence="3" id="KW-0489">Methyltransferase</keyword>
<proteinExistence type="predicted"/>
<evidence type="ECO:0000256" key="4">
    <source>
        <dbReference type="ARBA" id="ARBA00022679"/>
    </source>
</evidence>
<evidence type="ECO:0000256" key="7">
    <source>
        <dbReference type="SAM" id="MobiDB-lite"/>
    </source>
</evidence>
<dbReference type="Pfam" id="PF02390">
    <property type="entry name" value="Methyltransf_4"/>
    <property type="match status" value="1"/>
</dbReference>
<feature type="region of interest" description="Disordered" evidence="7">
    <location>
        <begin position="430"/>
        <end position="459"/>
    </location>
</feature>
<sequence length="459" mass="50968">MTSSEETVQSLQTLLTCWIEEETRTTGTKPSKAQIEAHSLYTKQTRLMMALAPAQAPEACAAFVRRKARFCTKKRSEGDRFCGLHRAEQSVVVAAAGTTAPNQSGIGIGIGRKKNVKRRMKKMLNPFTVPETPSTKLPNWSAAFTDITRPLWLDIGCAKGRYLMSLNNKHSSSSSPEWRNQQWNFCGVELFAPLVHAANSIVNQQSITNLFYVHANINKDIERLDFPNLQRVSYLFPDPWSCGENATQKNVKKRVMNPEFAMSLARLLSRGGEVYFATDWLDLALDIRKCLLGTNCFDIPSISSSNTSSNTIDDSYSDTAITATSHIAKYPYIPTLLTSHISTNQSSIQTHISTHVAKEALIDTATNFAKPEVKSDEDIAREFGLGGGEPVLWLKGIPFDGVQTERDLVCEAQWRAVYRLVVVRNSVEAATRSDRVHPQTQVGDAGDSDEDEDIDDGEE</sequence>
<keyword evidence="10" id="KW-1185">Reference proteome</keyword>
<dbReference type="Gene3D" id="3.40.50.150">
    <property type="entry name" value="Vaccinia Virus protein VP39"/>
    <property type="match status" value="1"/>
</dbReference>
<evidence type="ECO:0000259" key="8">
    <source>
        <dbReference type="Pfam" id="PF11722"/>
    </source>
</evidence>
<reference evidence="9 10" key="1">
    <citation type="submission" date="2016-07" db="EMBL/GenBank/DDBJ databases">
        <title>Pervasive Adenine N6-methylation of Active Genes in Fungi.</title>
        <authorList>
            <consortium name="DOE Joint Genome Institute"/>
            <person name="Mondo S.J."/>
            <person name="Dannebaum R.O."/>
            <person name="Kuo R.C."/>
            <person name="Labutti K."/>
            <person name="Haridas S."/>
            <person name="Kuo A."/>
            <person name="Salamov A."/>
            <person name="Ahrendt S.R."/>
            <person name="Lipzen A."/>
            <person name="Sullivan W."/>
            <person name="Andreopoulos W.B."/>
            <person name="Clum A."/>
            <person name="Lindquist E."/>
            <person name="Daum C."/>
            <person name="Ramamoorthy G.K."/>
            <person name="Gryganskyi A."/>
            <person name="Culley D."/>
            <person name="Magnuson J.K."/>
            <person name="James T.Y."/>
            <person name="O'Malley M.A."/>
            <person name="Stajich J.E."/>
            <person name="Spatafora J.W."/>
            <person name="Visel A."/>
            <person name="Grigoriev I.V."/>
        </authorList>
    </citation>
    <scope>NUCLEOTIDE SEQUENCE [LARGE SCALE GENOMIC DNA]</scope>
    <source>
        <strain evidence="9 10">JEL800</strain>
    </source>
</reference>
<evidence type="ECO:0000256" key="5">
    <source>
        <dbReference type="ARBA" id="ARBA00022691"/>
    </source>
</evidence>
<gene>
    <name evidence="9" type="ORF">BCR33DRAFT_860648</name>
</gene>
<dbReference type="GO" id="GO:0043527">
    <property type="term" value="C:tRNA methyltransferase complex"/>
    <property type="evidence" value="ECO:0007669"/>
    <property type="project" value="TreeGrafter"/>
</dbReference>
<dbReference type="EMBL" id="MCGO01000155">
    <property type="protein sequence ID" value="ORY23756.1"/>
    <property type="molecule type" value="Genomic_DNA"/>
</dbReference>
<dbReference type="GO" id="GO:0008176">
    <property type="term" value="F:tRNA (guanine(46)-N7)-methyltransferase activity"/>
    <property type="evidence" value="ECO:0007669"/>
    <property type="project" value="UniProtKB-EC"/>
</dbReference>
<dbReference type="PANTHER" id="PTHR23417:SF21">
    <property type="entry name" value="TRNA (GUANINE-N(7)-)-METHYLTRANSFERASE"/>
    <property type="match status" value="1"/>
</dbReference>
<organism evidence="9 10">
    <name type="scientific">Rhizoclosmatium globosum</name>
    <dbReference type="NCBI Taxonomy" id="329046"/>
    <lineage>
        <taxon>Eukaryota</taxon>
        <taxon>Fungi</taxon>
        <taxon>Fungi incertae sedis</taxon>
        <taxon>Chytridiomycota</taxon>
        <taxon>Chytridiomycota incertae sedis</taxon>
        <taxon>Chytridiomycetes</taxon>
        <taxon>Chytridiales</taxon>
        <taxon>Chytriomycetaceae</taxon>
        <taxon>Rhizoclosmatium</taxon>
    </lineage>
</organism>
<dbReference type="InterPro" id="IPR003358">
    <property type="entry name" value="tRNA_(Gua-N-7)_MeTrfase_Trmb"/>
</dbReference>
<feature type="compositionally biased region" description="Acidic residues" evidence="7">
    <location>
        <begin position="446"/>
        <end position="459"/>
    </location>
</feature>
<evidence type="ECO:0000256" key="3">
    <source>
        <dbReference type="ARBA" id="ARBA00022603"/>
    </source>
</evidence>
<dbReference type="InterPro" id="IPR029063">
    <property type="entry name" value="SAM-dependent_MTases_sf"/>
</dbReference>
<comment type="catalytic activity">
    <reaction evidence="1">
        <text>guanosine(46) in tRNA + S-adenosyl-L-methionine = N(7)-methylguanosine(46) in tRNA + S-adenosyl-L-homocysteine</text>
        <dbReference type="Rhea" id="RHEA:42708"/>
        <dbReference type="Rhea" id="RHEA-COMP:10188"/>
        <dbReference type="Rhea" id="RHEA-COMP:10189"/>
        <dbReference type="ChEBI" id="CHEBI:57856"/>
        <dbReference type="ChEBI" id="CHEBI:59789"/>
        <dbReference type="ChEBI" id="CHEBI:74269"/>
        <dbReference type="ChEBI" id="CHEBI:74480"/>
        <dbReference type="EC" id="2.1.1.33"/>
    </reaction>
</comment>
<evidence type="ECO:0000313" key="10">
    <source>
        <dbReference type="Proteomes" id="UP000193642"/>
    </source>
</evidence>
<evidence type="ECO:0000256" key="1">
    <source>
        <dbReference type="ARBA" id="ARBA00000142"/>
    </source>
</evidence>
<dbReference type="OrthoDB" id="47276at2759"/>
<evidence type="ECO:0000256" key="2">
    <source>
        <dbReference type="ARBA" id="ARBA00011977"/>
    </source>
</evidence>
<comment type="caution">
    <text evidence="9">The sequence shown here is derived from an EMBL/GenBank/DDBJ whole genome shotgun (WGS) entry which is preliminary data.</text>
</comment>
<keyword evidence="5" id="KW-0949">S-adenosyl-L-methionine</keyword>
<evidence type="ECO:0000313" key="9">
    <source>
        <dbReference type="EMBL" id="ORY23756.1"/>
    </source>
</evidence>
<feature type="domain" description="Zinc finger CCCH-type TRM13" evidence="8">
    <location>
        <begin position="60"/>
        <end position="85"/>
    </location>
</feature>
<keyword evidence="4" id="KW-0808">Transferase</keyword>
<keyword evidence="6" id="KW-0819">tRNA processing</keyword>
<protein>
    <recommendedName>
        <fullName evidence="2">tRNA (guanine(46)-N(7))-methyltransferase</fullName>
        <ecNumber evidence="2">2.1.1.33</ecNumber>
    </recommendedName>
</protein>
<dbReference type="STRING" id="329046.A0A1Y2AMN5"/>
<accession>A0A1Y2AMN5</accession>
<dbReference type="PROSITE" id="PS51625">
    <property type="entry name" value="SAM_MT_TRMB"/>
    <property type="match status" value="1"/>
</dbReference>
<dbReference type="InterPro" id="IPR021721">
    <property type="entry name" value="Znf_CCCH-type_TRM13"/>
</dbReference>
<dbReference type="EC" id="2.1.1.33" evidence="2"/>
<dbReference type="AlphaFoldDB" id="A0A1Y2AMN5"/>
<dbReference type="Pfam" id="PF11722">
    <property type="entry name" value="zf-TRM13_CCCH"/>
    <property type="match status" value="1"/>
</dbReference>
<dbReference type="PANTHER" id="PTHR23417">
    <property type="entry name" value="3-DEOXY-D-MANNO-OCTULOSONIC-ACID TRANSFERASE/TRNA GUANINE-N 7 - -METHYLTRANSFERASE"/>
    <property type="match status" value="1"/>
</dbReference>
<dbReference type="Proteomes" id="UP000193642">
    <property type="component" value="Unassembled WGS sequence"/>
</dbReference>